<dbReference type="RefSeq" id="WP_224311766.1">
    <property type="nucleotide sequence ID" value="NZ_JAIRBM010000003.1"/>
</dbReference>
<gene>
    <name evidence="4" type="ORF">K9B37_05030</name>
</gene>
<evidence type="ECO:0000256" key="2">
    <source>
        <dbReference type="ARBA" id="ARBA00022679"/>
    </source>
</evidence>
<dbReference type="InterPro" id="IPR028098">
    <property type="entry name" value="Glyco_trans_4-like_N"/>
</dbReference>
<proteinExistence type="predicted"/>
<organism evidence="4 5">
    <name type="scientific">Microvirga puerhi</name>
    <dbReference type="NCBI Taxonomy" id="2876078"/>
    <lineage>
        <taxon>Bacteria</taxon>
        <taxon>Pseudomonadati</taxon>
        <taxon>Pseudomonadota</taxon>
        <taxon>Alphaproteobacteria</taxon>
        <taxon>Hyphomicrobiales</taxon>
        <taxon>Methylobacteriaceae</taxon>
        <taxon>Microvirga</taxon>
    </lineage>
</organism>
<evidence type="ECO:0000313" key="5">
    <source>
        <dbReference type="Proteomes" id="UP000704176"/>
    </source>
</evidence>
<dbReference type="SUPFAM" id="SSF53756">
    <property type="entry name" value="UDP-Glycosyltransferase/glycogen phosphorylase"/>
    <property type="match status" value="1"/>
</dbReference>
<keyword evidence="1" id="KW-0328">Glycosyltransferase</keyword>
<dbReference type="PANTHER" id="PTHR12526:SF510">
    <property type="entry name" value="D-INOSITOL 3-PHOSPHATE GLYCOSYLTRANSFERASE"/>
    <property type="match status" value="1"/>
</dbReference>
<dbReference type="Gene3D" id="3.40.50.2000">
    <property type="entry name" value="Glycogen Phosphorylase B"/>
    <property type="match status" value="2"/>
</dbReference>
<dbReference type="Pfam" id="PF13439">
    <property type="entry name" value="Glyco_transf_4"/>
    <property type="match status" value="1"/>
</dbReference>
<keyword evidence="2" id="KW-0808">Transferase</keyword>
<name>A0ABS7VJF5_9HYPH</name>
<dbReference type="Pfam" id="PF13692">
    <property type="entry name" value="Glyco_trans_1_4"/>
    <property type="match status" value="1"/>
</dbReference>
<feature type="domain" description="Glycosyltransferase subfamily 4-like N-terminal" evidence="3">
    <location>
        <begin position="39"/>
        <end position="184"/>
    </location>
</feature>
<evidence type="ECO:0000313" key="4">
    <source>
        <dbReference type="EMBL" id="MBZ6075649.1"/>
    </source>
</evidence>
<evidence type="ECO:0000256" key="1">
    <source>
        <dbReference type="ARBA" id="ARBA00022676"/>
    </source>
</evidence>
<evidence type="ECO:0000259" key="3">
    <source>
        <dbReference type="Pfam" id="PF13439"/>
    </source>
</evidence>
<protein>
    <submittedName>
        <fullName evidence="4">Glycosyltransferase family 4 protein</fullName>
    </submittedName>
</protein>
<accession>A0ABS7VJF5</accession>
<dbReference type="PANTHER" id="PTHR12526">
    <property type="entry name" value="GLYCOSYLTRANSFERASE"/>
    <property type="match status" value="1"/>
</dbReference>
<dbReference type="Proteomes" id="UP000704176">
    <property type="component" value="Unassembled WGS sequence"/>
</dbReference>
<dbReference type="EMBL" id="JAIRBM010000003">
    <property type="protein sequence ID" value="MBZ6075649.1"/>
    <property type="molecule type" value="Genomic_DNA"/>
</dbReference>
<comment type="caution">
    <text evidence="4">The sequence shown here is derived from an EMBL/GenBank/DDBJ whole genome shotgun (WGS) entry which is preliminary data.</text>
</comment>
<keyword evidence="5" id="KW-1185">Reference proteome</keyword>
<dbReference type="CDD" id="cd03794">
    <property type="entry name" value="GT4_WbuB-like"/>
    <property type="match status" value="1"/>
</dbReference>
<reference evidence="4 5" key="1">
    <citation type="submission" date="2021-09" db="EMBL/GenBank/DDBJ databases">
        <title>The complete genome sequence of a new microorganism.</title>
        <authorList>
            <person name="Zi Z."/>
        </authorList>
    </citation>
    <scope>NUCLEOTIDE SEQUENCE [LARGE SCALE GENOMIC DNA]</scope>
    <source>
        <strain evidence="4 5">WGZ8</strain>
    </source>
</reference>
<sequence>MALYKAASSQNLRALPLNATEKPRILYVCCERIVPGSAAATHVLEICEGLERRGYPVTLVAERGASRSGLAGQLGRYARVTLSALAKLRRADLVYFRSHFAAFPIALAAKIFGKPVIQEINGVYAEAFVTHPRFKRLKGILTSLQRLQYRWASALIAVTPQLVAWGSAEAGHARAFHVGNGANTKVFSPEGPCAERERPYAFFFGGMTRWHGVEVMLKAARSPAWPAGVELVMAGPIVDESLRTALEGASAPVTWLDRVPQAELPALIRSAVAALVPSVDPSGITAHGITPLKLFEMLACGRPVIVSDFPGMADIVRGGGCGLVVPSGAPGALAHAVARLVADPSGATAMGAAGAALIATAHSWDVRAAETAEVIRTVLGTE</sequence>